<comment type="caution">
    <text evidence="2">The sequence shown here is derived from an EMBL/GenBank/DDBJ whole genome shotgun (WGS) entry which is preliminary data.</text>
</comment>
<evidence type="ECO:0000313" key="3">
    <source>
        <dbReference type="Proteomes" id="UP000186168"/>
    </source>
</evidence>
<dbReference type="GO" id="GO:0051539">
    <property type="term" value="F:4 iron, 4 sulfur cluster binding"/>
    <property type="evidence" value="ECO:0007669"/>
    <property type="project" value="InterPro"/>
</dbReference>
<dbReference type="InterPro" id="IPR019575">
    <property type="entry name" value="Nuop51_4Fe4S-bd"/>
</dbReference>
<sequence>MSRHAVIRSPPWPVPATDSPGAIHVALLREVGQAMRDASICGLGQTAWNAVESAIDRLGVFGQAEKGVRS</sequence>
<evidence type="ECO:0000313" key="2">
    <source>
        <dbReference type="EMBL" id="OMI41285.1"/>
    </source>
</evidence>
<proteinExistence type="predicted"/>
<dbReference type="InterPro" id="IPR037207">
    <property type="entry name" value="Nuop51_4Fe4S-bd_sf"/>
</dbReference>
<dbReference type="Gene3D" id="1.20.1440.230">
    <property type="entry name" value="NADH-ubiquinone oxidoreductase 51kDa subunit, iron-sulphur binding domain"/>
    <property type="match status" value="1"/>
</dbReference>
<organism evidence="2 3">
    <name type="scientific">Streptomyces sparsogenes DSM 40356</name>
    <dbReference type="NCBI Taxonomy" id="1331668"/>
    <lineage>
        <taxon>Bacteria</taxon>
        <taxon>Bacillati</taxon>
        <taxon>Actinomycetota</taxon>
        <taxon>Actinomycetes</taxon>
        <taxon>Kitasatosporales</taxon>
        <taxon>Streptomycetaceae</taxon>
        <taxon>Streptomyces</taxon>
    </lineage>
</organism>
<name>A0A1R1SSN8_9ACTN</name>
<accession>A0A1R1SSN8</accession>
<reference evidence="2 3" key="1">
    <citation type="submission" date="2013-05" db="EMBL/GenBank/DDBJ databases">
        <title>Genome sequence of Streptomyces sparsogenes DSM 40356.</title>
        <authorList>
            <person name="Coyne S."/>
            <person name="Seebeck F.P."/>
        </authorList>
    </citation>
    <scope>NUCLEOTIDE SEQUENCE [LARGE SCALE GENOMIC DNA]</scope>
    <source>
        <strain evidence="2 3">DSM 40356</strain>
    </source>
</reference>
<evidence type="ECO:0000259" key="1">
    <source>
        <dbReference type="Pfam" id="PF10589"/>
    </source>
</evidence>
<dbReference type="EMBL" id="ASQP01000026">
    <property type="protein sequence ID" value="OMI41285.1"/>
    <property type="molecule type" value="Genomic_DNA"/>
</dbReference>
<protein>
    <submittedName>
        <fullName evidence="2">Putative respiratory chain oxidoreductase</fullName>
    </submittedName>
</protein>
<dbReference type="Pfam" id="PF10589">
    <property type="entry name" value="NADH_4Fe-4S"/>
    <property type="match status" value="1"/>
</dbReference>
<gene>
    <name evidence="2" type="ORF">SPAR_01679</name>
</gene>
<keyword evidence="3" id="KW-1185">Reference proteome</keyword>
<dbReference type="Proteomes" id="UP000186168">
    <property type="component" value="Unassembled WGS sequence"/>
</dbReference>
<dbReference type="STRING" id="67365.GCA_001704635_00957"/>
<dbReference type="AlphaFoldDB" id="A0A1R1SSN8"/>
<dbReference type="SUPFAM" id="SSF140490">
    <property type="entry name" value="Nqo1C-terminal domain-like"/>
    <property type="match status" value="1"/>
</dbReference>
<feature type="domain" description="NADH-ubiquinone oxidoreductase 51kDa subunit iron-sulphur binding" evidence="1">
    <location>
        <begin position="24"/>
        <end position="56"/>
    </location>
</feature>